<dbReference type="GO" id="GO:0016020">
    <property type="term" value="C:membrane"/>
    <property type="evidence" value="ECO:0007669"/>
    <property type="project" value="UniProtKB-SubCell"/>
</dbReference>
<comment type="similarity">
    <text evidence="2">Belongs to the major facilitator superfamily. Sugar transporter (TC 2.A.1.1) family.</text>
</comment>
<feature type="transmembrane region" description="Helical" evidence="7">
    <location>
        <begin position="410"/>
        <end position="433"/>
    </location>
</feature>
<dbReference type="PANTHER" id="PTHR23511">
    <property type="entry name" value="SYNAPTIC VESICLE GLYCOPROTEIN 2"/>
    <property type="match status" value="1"/>
</dbReference>
<feature type="transmembrane region" description="Helical" evidence="7">
    <location>
        <begin position="323"/>
        <end position="344"/>
    </location>
</feature>
<keyword evidence="5 7" id="KW-1133">Transmembrane helix</keyword>
<feature type="transmembrane region" description="Helical" evidence="7">
    <location>
        <begin position="291"/>
        <end position="311"/>
    </location>
</feature>
<reference evidence="9 10" key="1">
    <citation type="submission" date="2019-06" db="EMBL/GenBank/DDBJ databases">
        <title>Genomic Encyclopedia of Type Strains, Phase IV (KMG-V): Genome sequencing to study the core and pangenomes of soil and plant-associated prokaryotes.</title>
        <authorList>
            <person name="Whitman W."/>
        </authorList>
    </citation>
    <scope>NUCLEOTIDE SEQUENCE [LARGE SCALE GENOMIC DNA]</scope>
    <source>
        <strain evidence="9 10">BR 10355</strain>
    </source>
</reference>
<keyword evidence="3" id="KW-0813">Transport</keyword>
<feature type="transmembrane region" description="Helical" evidence="7">
    <location>
        <begin position="376"/>
        <end position="398"/>
    </location>
</feature>
<evidence type="ECO:0000256" key="4">
    <source>
        <dbReference type="ARBA" id="ARBA00022692"/>
    </source>
</evidence>
<keyword evidence="4 7" id="KW-0812">Transmembrane</keyword>
<evidence type="ECO:0000256" key="5">
    <source>
        <dbReference type="ARBA" id="ARBA00022989"/>
    </source>
</evidence>
<dbReference type="SUPFAM" id="SSF103473">
    <property type="entry name" value="MFS general substrate transporter"/>
    <property type="match status" value="1"/>
</dbReference>
<comment type="subcellular location">
    <subcellularLocation>
        <location evidence="1">Membrane</location>
        <topology evidence="1">Multi-pass membrane protein</topology>
    </subcellularLocation>
</comment>
<proteinExistence type="inferred from homology"/>
<feature type="transmembrane region" description="Helical" evidence="7">
    <location>
        <begin position="169"/>
        <end position="192"/>
    </location>
</feature>
<dbReference type="InterPro" id="IPR036259">
    <property type="entry name" value="MFS_trans_sf"/>
</dbReference>
<feature type="transmembrane region" description="Helical" evidence="7">
    <location>
        <begin position="45"/>
        <end position="70"/>
    </location>
</feature>
<dbReference type="EMBL" id="VITY01000015">
    <property type="protein sequence ID" value="TWB89949.1"/>
    <property type="molecule type" value="Genomic_DNA"/>
</dbReference>
<accession>A0A560L3T7</accession>
<feature type="transmembrane region" description="Helical" evidence="7">
    <location>
        <begin position="135"/>
        <end position="157"/>
    </location>
</feature>
<evidence type="ECO:0000259" key="8">
    <source>
        <dbReference type="PROSITE" id="PS50850"/>
    </source>
</evidence>
<gene>
    <name evidence="9" type="ORF">FBZ93_11563</name>
</gene>
<dbReference type="Gene3D" id="1.20.1250.20">
    <property type="entry name" value="MFS general substrate transporter like domains"/>
    <property type="match status" value="1"/>
</dbReference>
<comment type="caution">
    <text evidence="9">The sequence shown here is derived from an EMBL/GenBank/DDBJ whole genome shotgun (WGS) entry which is preliminary data.</text>
</comment>
<evidence type="ECO:0000256" key="3">
    <source>
        <dbReference type="ARBA" id="ARBA00022448"/>
    </source>
</evidence>
<feature type="transmembrane region" description="Helical" evidence="7">
    <location>
        <begin position="82"/>
        <end position="103"/>
    </location>
</feature>
<sequence length="476" mass="50736">MPICLSFLPTDPVACADRGAEGGYFMSMISARIERLPFARFHVHLLLMGGLGYLFDAMDAAVLAFILPVLRTAWGLTNVETGVLGSSTFVGYLFGALLAGTLGDLIGRRAVMMSALALYSVASLVSAAVDSWPAFFAARVVAGMGTGAESAIIAPYLAEFVARRYRGAFTGALAGFFSFGFVAAALLGYFIVPAYDNGWRIVLIITAVPVVMLLWWRRSLPESPRWLESRGRAKEAEAVLDRIEAVFAREGRVLPAPVPEPALPAVSSGTLLSNFAALLAGRQARITTMTWIMWLSITFSYYSFFVWIPGLLVQNGMSITKSFGYSLAMYCAQVPGYFTAAFFNERIGRQATIATYMLLGGVSALGLAFAKSDGEIMTAGLLLSFFMNGTYAGVYAYTAEVFPTSIRTTGAGLASAIGRIGAIAAPILVGYLYPNFGFAGVFGVTTSVLLIGALTVVLMGVPTRGRSLEEIASKTA</sequence>
<feature type="domain" description="Major facilitator superfamily (MFS) profile" evidence="8">
    <location>
        <begin position="45"/>
        <end position="464"/>
    </location>
</feature>
<feature type="transmembrane region" description="Helical" evidence="7">
    <location>
        <begin position="198"/>
        <end position="216"/>
    </location>
</feature>
<protein>
    <submittedName>
        <fullName evidence="9">Putative MFS transporter</fullName>
    </submittedName>
</protein>
<dbReference type="GO" id="GO:0022857">
    <property type="term" value="F:transmembrane transporter activity"/>
    <property type="evidence" value="ECO:0007669"/>
    <property type="project" value="InterPro"/>
</dbReference>
<feature type="transmembrane region" description="Helical" evidence="7">
    <location>
        <begin position="351"/>
        <end position="370"/>
    </location>
</feature>
<dbReference type="AlphaFoldDB" id="A0A560L3T7"/>
<feature type="transmembrane region" description="Helical" evidence="7">
    <location>
        <begin position="110"/>
        <end position="129"/>
    </location>
</feature>
<dbReference type="CDD" id="cd17316">
    <property type="entry name" value="MFS_SV2_like"/>
    <property type="match status" value="1"/>
</dbReference>
<evidence type="ECO:0000256" key="6">
    <source>
        <dbReference type="ARBA" id="ARBA00023136"/>
    </source>
</evidence>
<evidence type="ECO:0000256" key="2">
    <source>
        <dbReference type="ARBA" id="ARBA00010992"/>
    </source>
</evidence>
<dbReference type="Proteomes" id="UP000321304">
    <property type="component" value="Unassembled WGS sequence"/>
</dbReference>
<organism evidence="9 10">
    <name type="scientific">Bradyrhizobium macuxiense</name>
    <dbReference type="NCBI Taxonomy" id="1755647"/>
    <lineage>
        <taxon>Bacteria</taxon>
        <taxon>Pseudomonadati</taxon>
        <taxon>Pseudomonadota</taxon>
        <taxon>Alphaproteobacteria</taxon>
        <taxon>Hyphomicrobiales</taxon>
        <taxon>Nitrobacteraceae</taxon>
        <taxon>Bradyrhizobium</taxon>
    </lineage>
</organism>
<evidence type="ECO:0000256" key="1">
    <source>
        <dbReference type="ARBA" id="ARBA00004141"/>
    </source>
</evidence>
<dbReference type="InterPro" id="IPR005829">
    <property type="entry name" value="Sugar_transporter_CS"/>
</dbReference>
<feature type="transmembrane region" description="Helical" evidence="7">
    <location>
        <begin position="439"/>
        <end position="461"/>
    </location>
</feature>
<dbReference type="PROSITE" id="PS00217">
    <property type="entry name" value="SUGAR_TRANSPORT_2"/>
    <property type="match status" value="1"/>
</dbReference>
<evidence type="ECO:0000256" key="7">
    <source>
        <dbReference type="SAM" id="Phobius"/>
    </source>
</evidence>
<dbReference type="PANTHER" id="PTHR23511:SF34">
    <property type="entry name" value="SYNAPTIC VESICLE GLYCOPROTEIN 2"/>
    <property type="match status" value="1"/>
</dbReference>
<keyword evidence="10" id="KW-1185">Reference proteome</keyword>
<dbReference type="InterPro" id="IPR005828">
    <property type="entry name" value="MFS_sugar_transport-like"/>
</dbReference>
<dbReference type="InterPro" id="IPR020846">
    <property type="entry name" value="MFS_dom"/>
</dbReference>
<name>A0A560L3T7_9BRAD</name>
<keyword evidence="6 7" id="KW-0472">Membrane</keyword>
<evidence type="ECO:0000313" key="9">
    <source>
        <dbReference type="EMBL" id="TWB89949.1"/>
    </source>
</evidence>
<dbReference type="Pfam" id="PF00083">
    <property type="entry name" value="Sugar_tr"/>
    <property type="match status" value="1"/>
</dbReference>
<dbReference type="PROSITE" id="PS50850">
    <property type="entry name" value="MFS"/>
    <property type="match status" value="1"/>
</dbReference>
<evidence type="ECO:0000313" key="10">
    <source>
        <dbReference type="Proteomes" id="UP000321304"/>
    </source>
</evidence>